<name>A0A172ZDY3_9BACL</name>
<evidence type="ECO:0000313" key="10">
    <source>
        <dbReference type="Proteomes" id="UP000078148"/>
    </source>
</evidence>
<dbReference type="PROSITE" id="PS50928">
    <property type="entry name" value="ABC_TM1"/>
    <property type="match status" value="1"/>
</dbReference>
<dbReference type="InterPro" id="IPR035906">
    <property type="entry name" value="MetI-like_sf"/>
</dbReference>
<evidence type="ECO:0000259" key="8">
    <source>
        <dbReference type="PROSITE" id="PS50928"/>
    </source>
</evidence>
<evidence type="ECO:0000313" key="9">
    <source>
        <dbReference type="EMBL" id="ANF95871.1"/>
    </source>
</evidence>
<feature type="transmembrane region" description="Helical" evidence="7">
    <location>
        <begin position="131"/>
        <end position="154"/>
    </location>
</feature>
<keyword evidence="2" id="KW-0813">Transport</keyword>
<evidence type="ECO:0000256" key="2">
    <source>
        <dbReference type="ARBA" id="ARBA00022448"/>
    </source>
</evidence>
<organism evidence="9 10">
    <name type="scientific">Paenibacillus bovis</name>
    <dbReference type="NCBI Taxonomy" id="1616788"/>
    <lineage>
        <taxon>Bacteria</taxon>
        <taxon>Bacillati</taxon>
        <taxon>Bacillota</taxon>
        <taxon>Bacilli</taxon>
        <taxon>Bacillales</taxon>
        <taxon>Paenibacillaceae</taxon>
        <taxon>Paenibacillus</taxon>
    </lineage>
</organism>
<dbReference type="PANTHER" id="PTHR43744">
    <property type="entry name" value="ABC TRANSPORTER PERMEASE PROTEIN MG189-RELATED-RELATED"/>
    <property type="match status" value="1"/>
</dbReference>
<evidence type="ECO:0000256" key="1">
    <source>
        <dbReference type="ARBA" id="ARBA00004651"/>
    </source>
</evidence>
<reference evidence="10" key="1">
    <citation type="submission" date="2015-10" db="EMBL/GenBank/DDBJ databases">
        <title>Genome of Paenibacillus bovis sp. nov.</title>
        <authorList>
            <person name="Wu Z."/>
            <person name="Gao C."/>
            <person name="Liu Z."/>
            <person name="Zheng H."/>
        </authorList>
    </citation>
    <scope>NUCLEOTIDE SEQUENCE [LARGE SCALE GENOMIC DNA]</scope>
    <source>
        <strain evidence="10">BD3526</strain>
    </source>
</reference>
<keyword evidence="4 7" id="KW-0812">Transmembrane</keyword>
<sequence>MDINSKMDLIGSTPPRPARIRQDKSEIIVRWAGYIFISLFAISCLLPFLLILGTSFTSESAVKQHGFNIWPHEFSTFAYQIVFENPKLIIGSYLVTMGITVVGTIVGLFIVAMTGYALQRPDFSYRNRISFFIYFTTLFSGGLVPFYLLITQYLELKDNYLAVLLPGLLTPFLIIMMKSFVRSIPHAITESAKIDGAGDFTIFLRLILPMSTPALATIGLFIALGYWNEWYHAMLFLSPDMDYRPLQLFLYNVVTSADFIRNSAASSNVAMSDVPLETMKMATAVVATGPVILFYPFVQRYFIKGITVGAVKG</sequence>
<evidence type="ECO:0000256" key="7">
    <source>
        <dbReference type="SAM" id="Phobius"/>
    </source>
</evidence>
<evidence type="ECO:0000256" key="3">
    <source>
        <dbReference type="ARBA" id="ARBA00022475"/>
    </source>
</evidence>
<accession>A0A172ZDY3</accession>
<proteinExistence type="predicted"/>
<dbReference type="AlphaFoldDB" id="A0A172ZDY3"/>
<gene>
    <name evidence="9" type="ORF">AR543_07540</name>
</gene>
<reference evidence="9 10" key="2">
    <citation type="journal article" date="2016" name="Int. J. Syst. Evol. Microbiol.">
        <title>Paenibacillus bovis sp. nov., isolated from raw yak (Bos grunniens) milk.</title>
        <authorList>
            <person name="Gao C."/>
            <person name="Han J."/>
            <person name="Liu Z."/>
            <person name="Xu X."/>
            <person name="Hang F."/>
            <person name="Wu Z."/>
        </authorList>
    </citation>
    <scope>NUCLEOTIDE SEQUENCE [LARGE SCALE GENOMIC DNA]</scope>
    <source>
        <strain evidence="9 10">BD3526</strain>
    </source>
</reference>
<dbReference type="Proteomes" id="UP000078148">
    <property type="component" value="Chromosome"/>
</dbReference>
<dbReference type="KEGG" id="pbv:AR543_07540"/>
<keyword evidence="10" id="KW-1185">Reference proteome</keyword>
<protein>
    <submittedName>
        <fullName evidence="9">Sugar ABC transporter permease</fullName>
    </submittedName>
</protein>
<dbReference type="SUPFAM" id="SSF161098">
    <property type="entry name" value="MetI-like"/>
    <property type="match status" value="1"/>
</dbReference>
<dbReference type="GO" id="GO:0005886">
    <property type="term" value="C:plasma membrane"/>
    <property type="evidence" value="ECO:0007669"/>
    <property type="project" value="UniProtKB-SubCell"/>
</dbReference>
<keyword evidence="5 7" id="KW-1133">Transmembrane helix</keyword>
<feature type="transmembrane region" description="Helical" evidence="7">
    <location>
        <begin position="202"/>
        <end position="227"/>
    </location>
</feature>
<feature type="domain" description="ABC transmembrane type-1" evidence="8">
    <location>
        <begin position="93"/>
        <end position="298"/>
    </location>
</feature>
<dbReference type="RefSeq" id="WP_060533217.1">
    <property type="nucleotide sequence ID" value="NZ_CP013023.1"/>
</dbReference>
<dbReference type="Gene3D" id="1.10.3720.10">
    <property type="entry name" value="MetI-like"/>
    <property type="match status" value="1"/>
</dbReference>
<dbReference type="STRING" id="1616788.AR543_07540"/>
<feature type="transmembrane region" description="Helical" evidence="7">
    <location>
        <begin position="31"/>
        <end position="52"/>
    </location>
</feature>
<feature type="transmembrane region" description="Helical" evidence="7">
    <location>
        <begin position="93"/>
        <end position="119"/>
    </location>
</feature>
<evidence type="ECO:0000256" key="4">
    <source>
        <dbReference type="ARBA" id="ARBA00022692"/>
    </source>
</evidence>
<dbReference type="EMBL" id="CP013023">
    <property type="protein sequence ID" value="ANF95871.1"/>
    <property type="molecule type" value="Genomic_DNA"/>
</dbReference>
<feature type="transmembrane region" description="Helical" evidence="7">
    <location>
        <begin position="160"/>
        <end position="181"/>
    </location>
</feature>
<keyword evidence="3" id="KW-1003">Cell membrane</keyword>
<dbReference type="OrthoDB" id="9810086at2"/>
<comment type="subcellular location">
    <subcellularLocation>
        <location evidence="1">Cell membrane</location>
        <topology evidence="1">Multi-pass membrane protein</topology>
    </subcellularLocation>
</comment>
<dbReference type="PANTHER" id="PTHR43744:SF9">
    <property type="entry name" value="POLYGALACTURONAN_RHAMNOGALACTURONAN TRANSPORT SYSTEM PERMEASE PROTEIN YTCP"/>
    <property type="match status" value="1"/>
</dbReference>
<feature type="transmembrane region" description="Helical" evidence="7">
    <location>
        <begin position="281"/>
        <end position="298"/>
    </location>
</feature>
<evidence type="ECO:0000256" key="5">
    <source>
        <dbReference type="ARBA" id="ARBA00022989"/>
    </source>
</evidence>
<dbReference type="InterPro" id="IPR000515">
    <property type="entry name" value="MetI-like"/>
</dbReference>
<keyword evidence="6 7" id="KW-0472">Membrane</keyword>
<dbReference type="CDD" id="cd06261">
    <property type="entry name" value="TM_PBP2"/>
    <property type="match status" value="1"/>
</dbReference>
<dbReference type="GO" id="GO:0055085">
    <property type="term" value="P:transmembrane transport"/>
    <property type="evidence" value="ECO:0007669"/>
    <property type="project" value="InterPro"/>
</dbReference>
<evidence type="ECO:0000256" key="6">
    <source>
        <dbReference type="ARBA" id="ARBA00023136"/>
    </source>
</evidence>